<keyword evidence="2 4" id="KW-0863">Zinc-finger</keyword>
<evidence type="ECO:0000259" key="6">
    <source>
        <dbReference type="PROSITE" id="PS50089"/>
    </source>
</evidence>
<evidence type="ECO:0000313" key="8">
    <source>
        <dbReference type="Proteomes" id="UP000634136"/>
    </source>
</evidence>
<dbReference type="EMBL" id="JAAIUW010000013">
    <property type="protein sequence ID" value="KAF7801374.1"/>
    <property type="molecule type" value="Genomic_DNA"/>
</dbReference>
<dbReference type="InterPro" id="IPR001841">
    <property type="entry name" value="Znf_RING"/>
</dbReference>
<gene>
    <name evidence="7" type="ORF">G2W53_040485</name>
</gene>
<evidence type="ECO:0000256" key="2">
    <source>
        <dbReference type="ARBA" id="ARBA00022771"/>
    </source>
</evidence>
<dbReference type="OrthoDB" id="1711136at2759"/>
<evidence type="ECO:0000256" key="3">
    <source>
        <dbReference type="ARBA" id="ARBA00022833"/>
    </source>
</evidence>
<dbReference type="CDD" id="cd16649">
    <property type="entry name" value="mRING-HC-C3HC5_CGRF1-like"/>
    <property type="match status" value="1"/>
</dbReference>
<keyword evidence="8" id="KW-1185">Reference proteome</keyword>
<organism evidence="7 8">
    <name type="scientific">Senna tora</name>
    <dbReference type="NCBI Taxonomy" id="362788"/>
    <lineage>
        <taxon>Eukaryota</taxon>
        <taxon>Viridiplantae</taxon>
        <taxon>Streptophyta</taxon>
        <taxon>Embryophyta</taxon>
        <taxon>Tracheophyta</taxon>
        <taxon>Spermatophyta</taxon>
        <taxon>Magnoliopsida</taxon>
        <taxon>eudicotyledons</taxon>
        <taxon>Gunneridae</taxon>
        <taxon>Pentapetalae</taxon>
        <taxon>rosids</taxon>
        <taxon>fabids</taxon>
        <taxon>Fabales</taxon>
        <taxon>Fabaceae</taxon>
        <taxon>Caesalpinioideae</taxon>
        <taxon>Cassia clade</taxon>
        <taxon>Senna</taxon>
    </lineage>
</organism>
<protein>
    <submittedName>
        <fullName evidence="7">BOI-related E3 ubiquitin-protein ligase 1-like</fullName>
    </submittedName>
</protein>
<dbReference type="PANTHER" id="PTHR42647">
    <property type="entry name" value="SBP (S-RIBONUCLEASE BINDING PROTEIN) FAMILY PROTEIN"/>
    <property type="match status" value="1"/>
</dbReference>
<evidence type="ECO:0000256" key="4">
    <source>
        <dbReference type="PROSITE-ProRule" id="PRU00175"/>
    </source>
</evidence>
<dbReference type="PANTHER" id="PTHR42647:SF55">
    <property type="entry name" value="BOI-RELATED E3 UBIQUITIN-PROTEIN LIGASE 1"/>
    <property type="match status" value="1"/>
</dbReference>
<proteinExistence type="predicted"/>
<keyword evidence="3" id="KW-0862">Zinc</keyword>
<dbReference type="Gene3D" id="3.30.40.10">
    <property type="entry name" value="Zinc/RING finger domain, C3HC4 (zinc finger)"/>
    <property type="match status" value="1"/>
</dbReference>
<sequence>MAVEAHHMNHFPSQLLADRRNLVNAGIMDSALPLPLPLPANPAIMLPEQFLLPCNYRSSFCDPNSAKSSLNKTDSGLTSYNLPRKRSRDLIGELNDVVNIPDDDGDDDRKKNRLQSSAVSFLDQYVVHQIRNQQSEIDHFVAQHTEKLRVEIEERRLRQSRILHSAIQESMAKRLKEKDEEIQKIGKLNWMLQERVKTLCVENQIWRELAHTNEATANSLRTNLEQVLAAHVADDRRTAAGGAAAPADDAESSFGSNEEARCTAEAGEDTAANGGDGGRGSGLGRLCKQCGERESIVLLLPCRHLCLCTTCGSTCRHCPVCRFGINASVHVNFS</sequence>
<accession>A0A834SPV5</accession>
<dbReference type="GO" id="GO:0008270">
    <property type="term" value="F:zinc ion binding"/>
    <property type="evidence" value="ECO:0007669"/>
    <property type="project" value="UniProtKB-KW"/>
</dbReference>
<keyword evidence="1" id="KW-0479">Metal-binding</keyword>
<dbReference type="GO" id="GO:0043067">
    <property type="term" value="P:regulation of programmed cell death"/>
    <property type="evidence" value="ECO:0007669"/>
    <property type="project" value="TreeGrafter"/>
</dbReference>
<evidence type="ECO:0000256" key="5">
    <source>
        <dbReference type="SAM" id="MobiDB-lite"/>
    </source>
</evidence>
<feature type="region of interest" description="Disordered" evidence="5">
    <location>
        <begin position="239"/>
        <end position="259"/>
    </location>
</feature>
<feature type="domain" description="RING-type" evidence="6">
    <location>
        <begin position="287"/>
        <end position="322"/>
    </location>
</feature>
<dbReference type="Pfam" id="PF13920">
    <property type="entry name" value="zf-C3HC4_3"/>
    <property type="match status" value="1"/>
</dbReference>
<name>A0A834SPV5_9FABA</name>
<dbReference type="Proteomes" id="UP000634136">
    <property type="component" value="Unassembled WGS sequence"/>
</dbReference>
<dbReference type="AlphaFoldDB" id="A0A834SPV5"/>
<evidence type="ECO:0000256" key="1">
    <source>
        <dbReference type="ARBA" id="ARBA00022723"/>
    </source>
</evidence>
<dbReference type="PROSITE" id="PS50089">
    <property type="entry name" value="ZF_RING_2"/>
    <property type="match status" value="1"/>
</dbReference>
<comment type="caution">
    <text evidence="7">The sequence shown here is derived from an EMBL/GenBank/DDBJ whole genome shotgun (WGS) entry which is preliminary data.</text>
</comment>
<reference evidence="7" key="1">
    <citation type="submission" date="2020-09" db="EMBL/GenBank/DDBJ databases">
        <title>Genome-Enabled Discovery of Anthraquinone Biosynthesis in Senna tora.</title>
        <authorList>
            <person name="Kang S.-H."/>
            <person name="Pandey R.P."/>
            <person name="Lee C.-M."/>
            <person name="Sim J.-S."/>
            <person name="Jeong J.-T."/>
            <person name="Choi B.-S."/>
            <person name="Jung M."/>
            <person name="Ginzburg D."/>
            <person name="Zhao K."/>
            <person name="Won S.Y."/>
            <person name="Oh T.-J."/>
            <person name="Yu Y."/>
            <person name="Kim N.-H."/>
            <person name="Lee O.R."/>
            <person name="Lee T.-H."/>
            <person name="Bashyal P."/>
            <person name="Kim T.-S."/>
            <person name="Lee W.-H."/>
            <person name="Kawkins C."/>
            <person name="Kim C.-K."/>
            <person name="Kim J.S."/>
            <person name="Ahn B.O."/>
            <person name="Rhee S.Y."/>
            <person name="Sohng J.K."/>
        </authorList>
    </citation>
    <scope>NUCLEOTIDE SEQUENCE</scope>
    <source>
        <tissue evidence="7">Leaf</tissue>
    </source>
</reference>
<dbReference type="GO" id="GO:0004842">
    <property type="term" value="F:ubiquitin-protein transferase activity"/>
    <property type="evidence" value="ECO:0007669"/>
    <property type="project" value="TreeGrafter"/>
</dbReference>
<dbReference type="InterPro" id="IPR013083">
    <property type="entry name" value="Znf_RING/FYVE/PHD"/>
</dbReference>
<evidence type="ECO:0000313" key="7">
    <source>
        <dbReference type="EMBL" id="KAF7801374.1"/>
    </source>
</evidence>